<evidence type="ECO:0000313" key="2">
    <source>
        <dbReference type="WBParaSite" id="PS1159_v2.g10210.t1"/>
    </source>
</evidence>
<dbReference type="Proteomes" id="UP000887580">
    <property type="component" value="Unplaced"/>
</dbReference>
<proteinExistence type="predicted"/>
<evidence type="ECO:0000313" key="1">
    <source>
        <dbReference type="Proteomes" id="UP000887580"/>
    </source>
</evidence>
<sequence>MRLTVVNFFRQVGQQARANRENSVMVKNLSWLSSTTEVKEYFLKYGEVKNVYLPFDENQGIYKGYGFVEFRNRNSVHDALDDPHRPKLDGNILTVLKANPEKDKK</sequence>
<name>A0AC35ERQ7_9BILA</name>
<protein>
    <submittedName>
        <fullName evidence="2">RRM domain-containing protein</fullName>
    </submittedName>
</protein>
<reference evidence="2" key="1">
    <citation type="submission" date="2022-11" db="UniProtKB">
        <authorList>
            <consortium name="WormBaseParasite"/>
        </authorList>
    </citation>
    <scope>IDENTIFICATION</scope>
</reference>
<accession>A0AC35ERQ7</accession>
<dbReference type="WBParaSite" id="PS1159_v2.g10210.t1">
    <property type="protein sequence ID" value="PS1159_v2.g10210.t1"/>
    <property type="gene ID" value="PS1159_v2.g10210"/>
</dbReference>
<organism evidence="1 2">
    <name type="scientific">Panagrolaimus sp. PS1159</name>
    <dbReference type="NCBI Taxonomy" id="55785"/>
    <lineage>
        <taxon>Eukaryota</taxon>
        <taxon>Metazoa</taxon>
        <taxon>Ecdysozoa</taxon>
        <taxon>Nematoda</taxon>
        <taxon>Chromadorea</taxon>
        <taxon>Rhabditida</taxon>
        <taxon>Tylenchina</taxon>
        <taxon>Panagrolaimomorpha</taxon>
        <taxon>Panagrolaimoidea</taxon>
        <taxon>Panagrolaimidae</taxon>
        <taxon>Panagrolaimus</taxon>
    </lineage>
</organism>